<dbReference type="AlphaFoldDB" id="A0A1H7R196"/>
<dbReference type="OrthoDB" id="5526158at2"/>
<accession>A0A1H7R196</accession>
<protein>
    <recommendedName>
        <fullName evidence="3">Lipocalin-like domain-containing protein</fullName>
    </recommendedName>
</protein>
<organism evidence="1 2">
    <name type="scientific">Aquimarina amphilecti</name>
    <dbReference type="NCBI Taxonomy" id="1038014"/>
    <lineage>
        <taxon>Bacteria</taxon>
        <taxon>Pseudomonadati</taxon>
        <taxon>Bacteroidota</taxon>
        <taxon>Flavobacteriia</taxon>
        <taxon>Flavobacteriales</taxon>
        <taxon>Flavobacteriaceae</taxon>
        <taxon>Aquimarina</taxon>
    </lineage>
</organism>
<evidence type="ECO:0000313" key="2">
    <source>
        <dbReference type="Proteomes" id="UP000198521"/>
    </source>
</evidence>
<name>A0A1H7R196_AQUAM</name>
<dbReference type="Proteomes" id="UP000198521">
    <property type="component" value="Unassembled WGS sequence"/>
</dbReference>
<sequence>MKITFKILAIGILLLYVSFNTVSKFNLEDKIIGKWSISSDKNETGAWKKVEKFDSNRSGMEFKKEGILIVRMNSGSCATPPITYKNYDGIWKKTSDSTLVITHGFWGGKFESNILIKTLDNEKLIFETLTDKIIRK</sequence>
<reference evidence="1 2" key="1">
    <citation type="submission" date="2016-10" db="EMBL/GenBank/DDBJ databases">
        <authorList>
            <person name="de Groot N.N."/>
        </authorList>
    </citation>
    <scope>NUCLEOTIDE SEQUENCE [LARGE SCALE GENOMIC DNA]</scope>
    <source>
        <strain evidence="1 2">DSM 25232</strain>
    </source>
</reference>
<proteinExistence type="predicted"/>
<gene>
    <name evidence="1" type="ORF">SAMN04487910_2751</name>
</gene>
<evidence type="ECO:0008006" key="3">
    <source>
        <dbReference type="Google" id="ProtNLM"/>
    </source>
</evidence>
<evidence type="ECO:0000313" key="1">
    <source>
        <dbReference type="EMBL" id="SEL53694.1"/>
    </source>
</evidence>
<keyword evidence="2" id="KW-1185">Reference proteome</keyword>
<dbReference type="RefSeq" id="WP_091409415.1">
    <property type="nucleotide sequence ID" value="NZ_FOAB01000004.1"/>
</dbReference>
<dbReference type="STRING" id="1038014.SAMN04487910_2751"/>
<dbReference type="EMBL" id="FOAB01000004">
    <property type="protein sequence ID" value="SEL53694.1"/>
    <property type="molecule type" value="Genomic_DNA"/>
</dbReference>